<name>F6YZR8_CIOIN</name>
<keyword evidence="3" id="KW-1185">Reference proteome</keyword>
<keyword evidence="1" id="KW-0732">Signal</keyword>
<organism evidence="2 3">
    <name type="scientific">Ciona intestinalis</name>
    <name type="common">Transparent sea squirt</name>
    <name type="synonym">Ascidia intestinalis</name>
    <dbReference type="NCBI Taxonomy" id="7719"/>
    <lineage>
        <taxon>Eukaryota</taxon>
        <taxon>Metazoa</taxon>
        <taxon>Chordata</taxon>
        <taxon>Tunicata</taxon>
        <taxon>Ascidiacea</taxon>
        <taxon>Phlebobranchia</taxon>
        <taxon>Cionidae</taxon>
        <taxon>Ciona</taxon>
    </lineage>
</organism>
<dbReference type="Ensembl" id="ENSCINT00000015890.3">
    <property type="protein sequence ID" value="ENSCINP00000015890.3"/>
    <property type="gene ID" value="ENSCING00000007748.3"/>
</dbReference>
<sequence>MRMNIFSFLWMLWITLVSVEALIPSQSLTLFREFASELHDIVSDLKDVNCSNKCSEQCTWPTKMAGTSDCVKRGMRDTAALPEETEVKERVESLKRIWNCSKSHPCLGHGTTTDALVCMREKLNGCHECVAVNCKHQHDFTIEEKHVDTDELRDR</sequence>
<feature type="signal peptide" evidence="1">
    <location>
        <begin position="1"/>
        <end position="21"/>
    </location>
</feature>
<evidence type="ECO:0000313" key="2">
    <source>
        <dbReference type="Ensembl" id="ENSCINP00000015890.3"/>
    </source>
</evidence>
<reference evidence="3" key="1">
    <citation type="journal article" date="2002" name="Science">
        <title>The draft genome of Ciona intestinalis: insights into chordate and vertebrate origins.</title>
        <authorList>
            <person name="Dehal P."/>
            <person name="Satou Y."/>
            <person name="Campbell R.K."/>
            <person name="Chapman J."/>
            <person name="Degnan B."/>
            <person name="De Tomaso A."/>
            <person name="Davidson B."/>
            <person name="Di Gregorio A."/>
            <person name="Gelpke M."/>
            <person name="Goodstein D.M."/>
            <person name="Harafuji N."/>
            <person name="Hastings K.E."/>
            <person name="Ho I."/>
            <person name="Hotta K."/>
            <person name="Huang W."/>
            <person name="Kawashima T."/>
            <person name="Lemaire P."/>
            <person name="Martinez D."/>
            <person name="Meinertzhagen I.A."/>
            <person name="Necula S."/>
            <person name="Nonaka M."/>
            <person name="Putnam N."/>
            <person name="Rash S."/>
            <person name="Saiga H."/>
            <person name="Satake M."/>
            <person name="Terry A."/>
            <person name="Yamada L."/>
            <person name="Wang H.G."/>
            <person name="Awazu S."/>
            <person name="Azumi K."/>
            <person name="Boore J."/>
            <person name="Branno M."/>
            <person name="Chin-Bow S."/>
            <person name="DeSantis R."/>
            <person name="Doyle S."/>
            <person name="Francino P."/>
            <person name="Keys D.N."/>
            <person name="Haga S."/>
            <person name="Hayashi H."/>
            <person name="Hino K."/>
            <person name="Imai K.S."/>
            <person name="Inaba K."/>
            <person name="Kano S."/>
            <person name="Kobayashi K."/>
            <person name="Kobayashi M."/>
            <person name="Lee B.I."/>
            <person name="Makabe K.W."/>
            <person name="Manohar C."/>
            <person name="Matassi G."/>
            <person name="Medina M."/>
            <person name="Mochizuki Y."/>
            <person name="Mount S."/>
            <person name="Morishita T."/>
            <person name="Miura S."/>
            <person name="Nakayama A."/>
            <person name="Nishizaka S."/>
            <person name="Nomoto H."/>
            <person name="Ohta F."/>
            <person name="Oishi K."/>
            <person name="Rigoutsos I."/>
            <person name="Sano M."/>
            <person name="Sasaki A."/>
            <person name="Sasakura Y."/>
            <person name="Shoguchi E."/>
            <person name="Shin-i T."/>
            <person name="Spagnuolo A."/>
            <person name="Stainier D."/>
            <person name="Suzuki M.M."/>
            <person name="Tassy O."/>
            <person name="Takatori N."/>
            <person name="Tokuoka M."/>
            <person name="Yagi K."/>
            <person name="Yoshizaki F."/>
            <person name="Wada S."/>
            <person name="Zhang C."/>
            <person name="Hyatt P.D."/>
            <person name="Larimer F."/>
            <person name="Detter C."/>
            <person name="Doggett N."/>
            <person name="Glavina T."/>
            <person name="Hawkins T."/>
            <person name="Richardson P."/>
            <person name="Lucas S."/>
            <person name="Kohara Y."/>
            <person name="Levine M."/>
            <person name="Satoh N."/>
            <person name="Rokhsar D.S."/>
        </authorList>
    </citation>
    <scope>NUCLEOTIDE SEQUENCE [LARGE SCALE GENOMIC DNA]</scope>
</reference>
<evidence type="ECO:0000256" key="1">
    <source>
        <dbReference type="SAM" id="SignalP"/>
    </source>
</evidence>
<accession>A0A1W2WAZ2</accession>
<dbReference type="GeneTree" id="ENSGT00390000001713"/>
<dbReference type="AlphaFoldDB" id="F6YZR8"/>
<proteinExistence type="predicted"/>
<dbReference type="Proteomes" id="UP000008144">
    <property type="component" value="Unassembled WGS sequence"/>
</dbReference>
<dbReference type="GeneID" id="100177244"/>
<dbReference type="KEGG" id="cin:100177244"/>
<dbReference type="HOGENOM" id="CLU_1767413_0_0_1"/>
<feature type="chain" id="PRO_5014090462" evidence="1">
    <location>
        <begin position="22"/>
        <end position="155"/>
    </location>
</feature>
<reference evidence="2" key="3">
    <citation type="submission" date="2025-09" db="UniProtKB">
        <authorList>
            <consortium name="Ensembl"/>
        </authorList>
    </citation>
    <scope>IDENTIFICATION</scope>
</reference>
<gene>
    <name evidence="2" type="primary">LOC100177244</name>
</gene>
<accession>F6YZR8</accession>
<dbReference type="InParanoid" id="F6YZR8"/>
<protein>
    <submittedName>
        <fullName evidence="2">Uncharacterized LOC100177244</fullName>
    </submittedName>
</protein>
<reference evidence="2" key="2">
    <citation type="submission" date="2025-08" db="UniProtKB">
        <authorList>
            <consortium name="Ensembl"/>
        </authorList>
    </citation>
    <scope>IDENTIFICATION</scope>
</reference>
<dbReference type="OMA" id="CHECVAV"/>
<evidence type="ECO:0000313" key="3">
    <source>
        <dbReference type="Proteomes" id="UP000008144"/>
    </source>
</evidence>
<dbReference type="RefSeq" id="XP_026694261.1">
    <property type="nucleotide sequence ID" value="XM_026838460.1"/>
</dbReference>